<dbReference type="GO" id="GO:0044715">
    <property type="term" value="F:8-oxo-dGDP phosphatase activity"/>
    <property type="evidence" value="ECO:0007669"/>
    <property type="project" value="TreeGrafter"/>
</dbReference>
<reference evidence="3" key="1">
    <citation type="journal article" date="2018" name="Nat. Microbiol.">
        <title>Leveraging single-cell genomics to expand the fungal tree of life.</title>
        <authorList>
            <person name="Ahrendt S.R."/>
            <person name="Quandt C.A."/>
            <person name="Ciobanu D."/>
            <person name="Clum A."/>
            <person name="Salamov A."/>
            <person name="Andreopoulos B."/>
            <person name="Cheng J.F."/>
            <person name="Woyke T."/>
            <person name="Pelin A."/>
            <person name="Henrissat B."/>
            <person name="Reynolds N.K."/>
            <person name="Benny G.L."/>
            <person name="Smith M.E."/>
            <person name="James T.Y."/>
            <person name="Grigoriev I.V."/>
        </authorList>
    </citation>
    <scope>NUCLEOTIDE SEQUENCE [LARGE SCALE GENOMIC DNA]</scope>
</reference>
<dbReference type="OrthoDB" id="10261522at2759"/>
<sequence>YEARTAAVKEVVDGWRATDRLQPLRGQWMWPYGWRDELYPLYTGEKEAALSIERSAAALFGMAAFGVHINIITATSSTGALAASGLPGMDNWKMWIARRSLHKPTYPGMLDNSVAGGIPYGLSPRETMIKECEEEASLPAHLAEKAVCTGYVSHINDTADGVQPEVQYVYDLLVPPSTTLRPNDGEVECFYLWDAMELRTALLSGAFKPNCALVILDFLLRHGLITPESDPAYLSLASRLH</sequence>
<dbReference type="Pfam" id="PF00293">
    <property type="entry name" value="NUDIX"/>
    <property type="match status" value="1"/>
</dbReference>
<dbReference type="CDD" id="cd03676">
    <property type="entry name" value="NUDIX_Tnr3_like"/>
    <property type="match status" value="1"/>
</dbReference>
<dbReference type="Gene3D" id="3.90.79.10">
    <property type="entry name" value="Nucleoside Triphosphate Pyrophosphohydrolase"/>
    <property type="match status" value="1"/>
</dbReference>
<evidence type="ECO:0000259" key="1">
    <source>
        <dbReference type="PROSITE" id="PS51462"/>
    </source>
</evidence>
<dbReference type="Pfam" id="PF15916">
    <property type="entry name" value="DUF4743"/>
    <property type="match status" value="1"/>
</dbReference>
<feature type="non-terminal residue" evidence="2">
    <location>
        <position position="1"/>
    </location>
</feature>
<keyword evidence="3" id="KW-1185">Reference proteome</keyword>
<dbReference type="SUPFAM" id="SSF55811">
    <property type="entry name" value="Nudix"/>
    <property type="match status" value="1"/>
</dbReference>
<evidence type="ECO:0000313" key="3">
    <source>
        <dbReference type="Proteomes" id="UP000267251"/>
    </source>
</evidence>
<organism evidence="2 3">
    <name type="scientific">Piptocephalis cylindrospora</name>
    <dbReference type="NCBI Taxonomy" id="1907219"/>
    <lineage>
        <taxon>Eukaryota</taxon>
        <taxon>Fungi</taxon>
        <taxon>Fungi incertae sedis</taxon>
        <taxon>Zoopagomycota</taxon>
        <taxon>Zoopagomycotina</taxon>
        <taxon>Zoopagomycetes</taxon>
        <taxon>Zoopagales</taxon>
        <taxon>Piptocephalidaceae</taxon>
        <taxon>Piptocephalis</taxon>
    </lineage>
</organism>
<accession>A0A4P9Y5C3</accession>
<dbReference type="InterPro" id="IPR000086">
    <property type="entry name" value="NUDIX_hydrolase_dom"/>
</dbReference>
<feature type="non-terminal residue" evidence="2">
    <location>
        <position position="241"/>
    </location>
</feature>
<keyword evidence="2" id="KW-0378">Hydrolase</keyword>
<dbReference type="InterPro" id="IPR015797">
    <property type="entry name" value="NUDIX_hydrolase-like_dom_sf"/>
</dbReference>
<proteinExistence type="predicted"/>
<evidence type="ECO:0000313" key="2">
    <source>
        <dbReference type="EMBL" id="RKP14177.1"/>
    </source>
</evidence>
<gene>
    <name evidence="2" type="ORF">BJ684DRAFT_6421</name>
</gene>
<feature type="domain" description="Nudix hydrolase" evidence="1">
    <location>
        <begin position="73"/>
        <end position="217"/>
    </location>
</feature>
<dbReference type="FunFam" id="3.90.79.10:FF:000019">
    <property type="entry name" value="Thiamin pyrophosphokinase, putative"/>
    <property type="match status" value="1"/>
</dbReference>
<name>A0A4P9Y5C3_9FUNG</name>
<protein>
    <submittedName>
        <fullName evidence="2">NUDIX hydrolase domain-like protein</fullName>
    </submittedName>
</protein>
<dbReference type="PANTHER" id="PTHR13622">
    <property type="entry name" value="THIAMIN PYROPHOSPHOKINASE"/>
    <property type="match status" value="1"/>
</dbReference>
<dbReference type="PANTHER" id="PTHR13622:SF8">
    <property type="entry name" value="THIAMIN PYROPHOSPHOKINASE 1"/>
    <property type="match status" value="1"/>
</dbReference>
<dbReference type="Proteomes" id="UP000267251">
    <property type="component" value="Unassembled WGS sequence"/>
</dbReference>
<dbReference type="InterPro" id="IPR031804">
    <property type="entry name" value="DUF4743"/>
</dbReference>
<dbReference type="PROSITE" id="PS51462">
    <property type="entry name" value="NUDIX"/>
    <property type="match status" value="1"/>
</dbReference>
<dbReference type="AlphaFoldDB" id="A0A4P9Y5C3"/>
<dbReference type="EMBL" id="KZ987873">
    <property type="protein sequence ID" value="RKP14177.1"/>
    <property type="molecule type" value="Genomic_DNA"/>
</dbReference>